<feature type="transmembrane region" description="Helical" evidence="2">
    <location>
        <begin position="12"/>
        <end position="32"/>
    </location>
</feature>
<comment type="caution">
    <text evidence="3">The sequence shown here is derived from an EMBL/GenBank/DDBJ whole genome shotgun (WGS) entry which is preliminary data.</text>
</comment>
<organism evidence="3 4">
    <name type="scientific">Acinetobacter amyesii</name>
    <dbReference type="NCBI Taxonomy" id="2942470"/>
    <lineage>
        <taxon>Bacteria</taxon>
        <taxon>Pseudomonadati</taxon>
        <taxon>Pseudomonadota</taxon>
        <taxon>Gammaproteobacteria</taxon>
        <taxon>Moraxellales</taxon>
        <taxon>Moraxellaceae</taxon>
        <taxon>Acinetobacter</taxon>
    </lineage>
</organism>
<feature type="transmembrane region" description="Helical" evidence="2">
    <location>
        <begin position="343"/>
        <end position="363"/>
    </location>
</feature>
<keyword evidence="2" id="KW-1133">Transmembrane helix</keyword>
<keyword evidence="2" id="KW-0472">Membrane</keyword>
<evidence type="ECO:0000256" key="2">
    <source>
        <dbReference type="SAM" id="Phobius"/>
    </source>
</evidence>
<protein>
    <submittedName>
        <fullName evidence="3">MATE family efflux transporter</fullName>
    </submittedName>
</protein>
<feature type="transmembrane region" description="Helical" evidence="2">
    <location>
        <begin position="266"/>
        <end position="290"/>
    </location>
</feature>
<name>A0A1T1GYE9_9GAMM</name>
<feature type="transmembrane region" description="Helical" evidence="2">
    <location>
        <begin position="311"/>
        <end position="331"/>
    </location>
</feature>
<dbReference type="PANTHER" id="PTHR43298">
    <property type="entry name" value="MULTIDRUG RESISTANCE PROTEIN NORM-RELATED"/>
    <property type="match status" value="1"/>
</dbReference>
<evidence type="ECO:0000256" key="1">
    <source>
        <dbReference type="ARBA" id="ARBA00022448"/>
    </source>
</evidence>
<feature type="transmembrane region" description="Helical" evidence="2">
    <location>
        <begin position="188"/>
        <end position="207"/>
    </location>
</feature>
<dbReference type="GO" id="GO:0042910">
    <property type="term" value="F:xenobiotic transmembrane transporter activity"/>
    <property type="evidence" value="ECO:0007669"/>
    <property type="project" value="InterPro"/>
</dbReference>
<keyword evidence="1" id="KW-0813">Transport</keyword>
<feature type="transmembrane region" description="Helical" evidence="2">
    <location>
        <begin position="416"/>
        <end position="435"/>
    </location>
</feature>
<dbReference type="GO" id="GO:0015297">
    <property type="term" value="F:antiporter activity"/>
    <property type="evidence" value="ECO:0007669"/>
    <property type="project" value="InterPro"/>
</dbReference>
<sequence length="448" mass="50086">MKTFLNLWMPIFLSNTILMLGGLFDTIFLSHFSAQHVTAMAVCVGIYSLVFVSGMGVLQGMMQELAEANGRKAYLELQLIIKQSIIIVLCLSGGAAWLFTHAEPLLNVLRADEEIRALIQPCLVLMALTIPGHFLLRILFIYTQTCGQAKRVFYANTLYLIIKVTLAYGFIFGISVFNIPAYGVKGAFLAHLLAQWLLLVLYYFFFLEKKLSIHWLGEFFNLKILCNILSIGLPTAVVVFIDVFTISAIALLALPLGNVIVNAHQIAMGFCGLLFMLPLSLGATFSILVSTKIGEGRVQEAWHLTGIAMKVAFAVALTASIVVAVFHPYMLPLFSNDKDVLNVVFALVFLLCWMHVFDAMLVVSVNMLRCWKVIVFPMLVYSSMILVFGLGGGWYLAFHPVTWLGRTYDAFNIQGFWIMLCVAYTLAAVICFICLKWKHSKYFKMAQI</sequence>
<feature type="transmembrane region" description="Helical" evidence="2">
    <location>
        <begin position="79"/>
        <end position="98"/>
    </location>
</feature>
<feature type="transmembrane region" description="Helical" evidence="2">
    <location>
        <begin position="228"/>
        <end position="254"/>
    </location>
</feature>
<dbReference type="InterPro" id="IPR002528">
    <property type="entry name" value="MATE_fam"/>
</dbReference>
<reference evidence="3 4" key="1">
    <citation type="submission" date="2017-02" db="EMBL/GenBank/DDBJ databases">
        <title>Acinetobacter sp. ANC 4945, whole genome shotgun sequencing project.</title>
        <authorList>
            <person name="Radolfova-Krizova L."/>
            <person name="Al Atrouni A."/>
            <person name="Nemec A."/>
        </authorList>
    </citation>
    <scope>NUCLEOTIDE SEQUENCE [LARGE SCALE GENOMIC DNA]</scope>
    <source>
        <strain evidence="3 4">ANC 4945</strain>
    </source>
</reference>
<feature type="transmembrane region" description="Helical" evidence="2">
    <location>
        <begin position="118"/>
        <end position="140"/>
    </location>
</feature>
<feature type="transmembrane region" description="Helical" evidence="2">
    <location>
        <begin position="152"/>
        <end position="176"/>
    </location>
</feature>
<dbReference type="Pfam" id="PF01554">
    <property type="entry name" value="MatE"/>
    <property type="match status" value="2"/>
</dbReference>
<gene>
    <name evidence="3" type="ORF">B1202_09285</name>
</gene>
<accession>A0A1T1GYE9</accession>
<keyword evidence="2" id="KW-0812">Transmembrane</keyword>
<feature type="transmembrane region" description="Helical" evidence="2">
    <location>
        <begin position="375"/>
        <end position="396"/>
    </location>
</feature>
<dbReference type="InterPro" id="IPR050222">
    <property type="entry name" value="MATE_MdtK"/>
</dbReference>
<dbReference type="Proteomes" id="UP000191160">
    <property type="component" value="Unassembled WGS sequence"/>
</dbReference>
<keyword evidence="4" id="KW-1185">Reference proteome</keyword>
<proteinExistence type="predicted"/>
<dbReference type="NCBIfam" id="TIGR00797">
    <property type="entry name" value="matE"/>
    <property type="match status" value="1"/>
</dbReference>
<dbReference type="GO" id="GO:0005886">
    <property type="term" value="C:plasma membrane"/>
    <property type="evidence" value="ECO:0007669"/>
    <property type="project" value="TreeGrafter"/>
</dbReference>
<dbReference type="PANTHER" id="PTHR43298:SF2">
    <property type="entry name" value="FMN_FAD EXPORTER YEEO-RELATED"/>
    <property type="match status" value="1"/>
</dbReference>
<feature type="transmembrane region" description="Helical" evidence="2">
    <location>
        <begin position="38"/>
        <end position="58"/>
    </location>
</feature>
<dbReference type="AlphaFoldDB" id="A0A1T1GYE9"/>
<evidence type="ECO:0000313" key="3">
    <source>
        <dbReference type="EMBL" id="OOV82638.1"/>
    </source>
</evidence>
<dbReference type="EMBL" id="MVKX01000005">
    <property type="protein sequence ID" value="OOV82638.1"/>
    <property type="molecule type" value="Genomic_DNA"/>
</dbReference>
<evidence type="ECO:0000313" key="4">
    <source>
        <dbReference type="Proteomes" id="UP000191160"/>
    </source>
</evidence>